<organism evidence="1">
    <name type="scientific">Oryza meridionalis</name>
    <dbReference type="NCBI Taxonomy" id="40149"/>
    <lineage>
        <taxon>Eukaryota</taxon>
        <taxon>Viridiplantae</taxon>
        <taxon>Streptophyta</taxon>
        <taxon>Embryophyta</taxon>
        <taxon>Tracheophyta</taxon>
        <taxon>Spermatophyta</taxon>
        <taxon>Magnoliopsida</taxon>
        <taxon>Liliopsida</taxon>
        <taxon>Poales</taxon>
        <taxon>Poaceae</taxon>
        <taxon>BOP clade</taxon>
        <taxon>Oryzoideae</taxon>
        <taxon>Oryzeae</taxon>
        <taxon>Oryzinae</taxon>
        <taxon>Oryza</taxon>
    </lineage>
</organism>
<dbReference type="Gramene" id="OMERI02G19780.1">
    <property type="protein sequence ID" value="OMERI02G19780.1"/>
    <property type="gene ID" value="OMERI02G19780"/>
</dbReference>
<keyword evidence="2" id="KW-1185">Reference proteome</keyword>
<accession>A0A0E0CLR6</accession>
<reference evidence="1" key="2">
    <citation type="submission" date="2018-05" db="EMBL/GenBank/DDBJ databases">
        <title>OmerRS3 (Oryza meridionalis Reference Sequence Version 3).</title>
        <authorList>
            <person name="Zhang J."/>
            <person name="Kudrna D."/>
            <person name="Lee S."/>
            <person name="Talag J."/>
            <person name="Welchert J."/>
            <person name="Wing R.A."/>
        </authorList>
    </citation>
    <scope>NUCLEOTIDE SEQUENCE [LARGE SCALE GENOMIC DNA]</scope>
    <source>
        <strain evidence="1">cv. OR44</strain>
    </source>
</reference>
<reference evidence="1" key="1">
    <citation type="submission" date="2015-04" db="UniProtKB">
        <authorList>
            <consortium name="EnsemblPlants"/>
        </authorList>
    </citation>
    <scope>IDENTIFICATION</scope>
</reference>
<dbReference type="AlphaFoldDB" id="A0A0E0CLR6"/>
<evidence type="ECO:0000313" key="2">
    <source>
        <dbReference type="Proteomes" id="UP000008021"/>
    </source>
</evidence>
<sequence length="82" mass="9180">MGWRPPPAARCGAARWRRRRAVSGAAAAGCVRREAAASYNVTGITVDTRELARVLHQHGAFACFDFAARRETRDKTPYYLTW</sequence>
<dbReference type="HOGENOM" id="CLU_2562215_0_0_1"/>
<evidence type="ECO:0000313" key="1">
    <source>
        <dbReference type="EnsemblPlants" id="OMERI02G19780.1"/>
    </source>
</evidence>
<dbReference type="Proteomes" id="UP000008021">
    <property type="component" value="Chromosome 2"/>
</dbReference>
<dbReference type="STRING" id="40149.A0A0E0CLR6"/>
<proteinExistence type="predicted"/>
<name>A0A0E0CLR6_9ORYZ</name>
<dbReference type="EnsemblPlants" id="OMERI02G19780.1">
    <property type="protein sequence ID" value="OMERI02G19780.1"/>
    <property type="gene ID" value="OMERI02G19780"/>
</dbReference>
<protein>
    <submittedName>
        <fullName evidence="1">Uncharacterized protein</fullName>
    </submittedName>
</protein>